<evidence type="ECO:0000313" key="5">
    <source>
        <dbReference type="EMBL" id="QLY29139.1"/>
    </source>
</evidence>
<comment type="similarity">
    <text evidence="2">Belongs to the NAD(P)-dependent epimerase/dehydratase family. Dihydroflavonol-4-reductase subfamily.</text>
</comment>
<dbReference type="SUPFAM" id="SSF51735">
    <property type="entry name" value="NAD(P)-binding Rossmann-fold domains"/>
    <property type="match status" value="1"/>
</dbReference>
<accession>A0A7D6ZEM7</accession>
<feature type="region of interest" description="Disordered" evidence="3">
    <location>
        <begin position="323"/>
        <end position="342"/>
    </location>
</feature>
<evidence type="ECO:0000256" key="3">
    <source>
        <dbReference type="SAM" id="MobiDB-lite"/>
    </source>
</evidence>
<evidence type="ECO:0000259" key="4">
    <source>
        <dbReference type="Pfam" id="PF01370"/>
    </source>
</evidence>
<dbReference type="Proteomes" id="UP000515512">
    <property type="component" value="Chromosome"/>
</dbReference>
<dbReference type="CDD" id="cd05227">
    <property type="entry name" value="AR_SDR_e"/>
    <property type="match status" value="1"/>
</dbReference>
<name>A0A7D6ZEM7_9NOCA</name>
<dbReference type="FunFam" id="3.40.50.720:FF:000336">
    <property type="entry name" value="Aldehyde reductase"/>
    <property type="match status" value="1"/>
</dbReference>
<evidence type="ECO:0000256" key="2">
    <source>
        <dbReference type="ARBA" id="ARBA00023445"/>
    </source>
</evidence>
<proteinExistence type="inferred from homology"/>
<feature type="compositionally biased region" description="Low complexity" evidence="3">
    <location>
        <begin position="330"/>
        <end position="342"/>
    </location>
</feature>
<sequence>MSNRVLVTGVSGYLAGHVVSELQQQGYEVRGTVRSLAKSAATAHLTGVELVEADLSSDAGWAEAVAGCRFVVHTASPFPPREPEHEDELIRPAVDGTLRVLRAAAVAGVERVVLTSSIAAVRIGRTHECTEADWSDLAACDAYPKSKTLAERAAWDFAAEHPELELAVINPGMILGPIQHGSGLSTSADVIRILLAREMPALPNIGFSTVDVRDVATAHRLAMELPQAAGNRYIVAGEHIPLRDMARTLATRYRVSTLAMPDFLVRLAGRFDANARSAARFLGREERVSAAKARRELGWTMRPFTESLFDTAAGLIDHGVVADPGRPRARSASPAVAPATAG</sequence>
<keyword evidence="6" id="KW-1185">Reference proteome</keyword>
<reference evidence="5 6" key="1">
    <citation type="submission" date="2020-07" db="EMBL/GenBank/DDBJ databases">
        <authorList>
            <person name="Zhuang K."/>
            <person name="Ran Y."/>
        </authorList>
    </citation>
    <scope>NUCLEOTIDE SEQUENCE [LARGE SCALE GENOMIC DNA]</scope>
    <source>
        <strain evidence="5 6">WCH-YHL-001</strain>
    </source>
</reference>
<evidence type="ECO:0000256" key="1">
    <source>
        <dbReference type="ARBA" id="ARBA00023002"/>
    </source>
</evidence>
<protein>
    <submittedName>
        <fullName evidence="5">Aldehyde reductase</fullName>
    </submittedName>
</protein>
<dbReference type="InterPro" id="IPR050425">
    <property type="entry name" value="NAD(P)_dehydrat-like"/>
</dbReference>
<evidence type="ECO:0000313" key="6">
    <source>
        <dbReference type="Proteomes" id="UP000515512"/>
    </source>
</evidence>
<keyword evidence="1" id="KW-0560">Oxidoreductase</keyword>
<organism evidence="5 6">
    <name type="scientific">Nocardia huaxiensis</name>
    <dbReference type="NCBI Taxonomy" id="2755382"/>
    <lineage>
        <taxon>Bacteria</taxon>
        <taxon>Bacillati</taxon>
        <taxon>Actinomycetota</taxon>
        <taxon>Actinomycetes</taxon>
        <taxon>Mycobacteriales</taxon>
        <taxon>Nocardiaceae</taxon>
        <taxon>Nocardia</taxon>
    </lineage>
</organism>
<dbReference type="InterPro" id="IPR036291">
    <property type="entry name" value="NAD(P)-bd_dom_sf"/>
</dbReference>
<dbReference type="PANTHER" id="PTHR10366:SF564">
    <property type="entry name" value="STEROL-4-ALPHA-CARBOXYLATE 3-DEHYDROGENASE, DECARBOXYLATING"/>
    <property type="match status" value="1"/>
</dbReference>
<dbReference type="EMBL" id="CP059399">
    <property type="protein sequence ID" value="QLY29139.1"/>
    <property type="molecule type" value="Genomic_DNA"/>
</dbReference>
<dbReference type="PANTHER" id="PTHR10366">
    <property type="entry name" value="NAD DEPENDENT EPIMERASE/DEHYDRATASE"/>
    <property type="match status" value="1"/>
</dbReference>
<gene>
    <name evidence="5" type="ORF">H0264_28115</name>
</gene>
<dbReference type="InterPro" id="IPR001509">
    <property type="entry name" value="Epimerase_deHydtase"/>
</dbReference>
<dbReference type="AlphaFoldDB" id="A0A7D6ZEM7"/>
<dbReference type="KEGG" id="nhu:H0264_28115"/>
<dbReference type="Pfam" id="PF01370">
    <property type="entry name" value="Epimerase"/>
    <property type="match status" value="1"/>
</dbReference>
<dbReference type="GO" id="GO:0016616">
    <property type="term" value="F:oxidoreductase activity, acting on the CH-OH group of donors, NAD or NADP as acceptor"/>
    <property type="evidence" value="ECO:0007669"/>
    <property type="project" value="TreeGrafter"/>
</dbReference>
<dbReference type="Gene3D" id="3.40.50.720">
    <property type="entry name" value="NAD(P)-binding Rossmann-like Domain"/>
    <property type="match status" value="1"/>
</dbReference>
<feature type="domain" description="NAD-dependent epimerase/dehydratase" evidence="4">
    <location>
        <begin position="5"/>
        <end position="234"/>
    </location>
</feature>